<feature type="compositionally biased region" description="Polar residues" evidence="1">
    <location>
        <begin position="54"/>
        <end position="71"/>
    </location>
</feature>
<gene>
    <name evidence="2" type="ORF">GKIL_1269</name>
</gene>
<dbReference type="KEGG" id="glj:GKIL_1269"/>
<protein>
    <submittedName>
        <fullName evidence="2">Uncharacterized protein</fullName>
    </submittedName>
</protein>
<feature type="region of interest" description="Disordered" evidence="1">
    <location>
        <begin position="1"/>
        <end position="138"/>
    </location>
</feature>
<name>U5QIL9_GLOK1</name>
<reference evidence="2 3" key="1">
    <citation type="journal article" date="2013" name="PLoS ONE">
        <title>Cultivation and Complete Genome Sequencing of Gloeobacter kilaueensis sp. nov., from a Lava Cave in Kilauea Caldera, Hawai'i.</title>
        <authorList>
            <person name="Saw J.H."/>
            <person name="Schatz M."/>
            <person name="Brown M.V."/>
            <person name="Kunkel D.D."/>
            <person name="Foster J.S."/>
            <person name="Shick H."/>
            <person name="Christensen S."/>
            <person name="Hou S."/>
            <person name="Wan X."/>
            <person name="Donachie S.P."/>
        </authorList>
    </citation>
    <scope>NUCLEOTIDE SEQUENCE [LARGE SCALE GENOMIC DNA]</scope>
    <source>
        <strain evidence="3">JS</strain>
    </source>
</reference>
<evidence type="ECO:0000256" key="1">
    <source>
        <dbReference type="SAM" id="MobiDB-lite"/>
    </source>
</evidence>
<sequence>MEPENTNISAASSDFVDQAYEEAQKLQQPAEQPQTGETQGGLTEAGEFVEKVVANQQDQPADTGRGQTSDLDPNIEKLEDPDDLPAPTERFGLLDKETGTEALAEDEEEITKSARSVGESQFTEEPAPTGEERVSADE</sequence>
<organism evidence="2 3">
    <name type="scientific">Gloeobacter kilaueensis (strain ATCC BAA-2537 / CCAP 1431/1 / ULC 316 / JS1)</name>
    <dbReference type="NCBI Taxonomy" id="1183438"/>
    <lineage>
        <taxon>Bacteria</taxon>
        <taxon>Bacillati</taxon>
        <taxon>Cyanobacteriota</taxon>
        <taxon>Cyanophyceae</taxon>
        <taxon>Gloeobacterales</taxon>
        <taxon>Gloeobacteraceae</taxon>
        <taxon>Gloeobacter</taxon>
    </lineage>
</organism>
<dbReference type="EMBL" id="CP003587">
    <property type="protein sequence ID" value="AGY57515.1"/>
    <property type="molecule type" value="Genomic_DNA"/>
</dbReference>
<accession>U5QIL9</accession>
<proteinExistence type="predicted"/>
<dbReference type="HOGENOM" id="CLU_1852336_0_0_3"/>
<feature type="compositionally biased region" description="Polar residues" evidence="1">
    <location>
        <begin position="1"/>
        <end position="12"/>
    </location>
</feature>
<dbReference type="RefSeq" id="WP_023172606.1">
    <property type="nucleotide sequence ID" value="NC_022600.1"/>
</dbReference>
<dbReference type="AlphaFoldDB" id="U5QIL9"/>
<dbReference type="STRING" id="1183438.GKIL_1269"/>
<dbReference type="Proteomes" id="UP000017396">
    <property type="component" value="Chromosome"/>
</dbReference>
<keyword evidence="3" id="KW-1185">Reference proteome</keyword>
<feature type="compositionally biased region" description="Polar residues" evidence="1">
    <location>
        <begin position="25"/>
        <end position="41"/>
    </location>
</feature>
<evidence type="ECO:0000313" key="3">
    <source>
        <dbReference type="Proteomes" id="UP000017396"/>
    </source>
</evidence>
<evidence type="ECO:0000313" key="2">
    <source>
        <dbReference type="EMBL" id="AGY57515.1"/>
    </source>
</evidence>